<accession>A0A9E7FD47</accession>
<keyword evidence="2" id="KW-1185">Reference proteome</keyword>
<protein>
    <submittedName>
        <fullName evidence="1">Uncharacterized protein</fullName>
    </submittedName>
</protein>
<organism evidence="1 2">
    <name type="scientific">Musa troglodytarum</name>
    <name type="common">fe'i banana</name>
    <dbReference type="NCBI Taxonomy" id="320322"/>
    <lineage>
        <taxon>Eukaryota</taxon>
        <taxon>Viridiplantae</taxon>
        <taxon>Streptophyta</taxon>
        <taxon>Embryophyta</taxon>
        <taxon>Tracheophyta</taxon>
        <taxon>Spermatophyta</taxon>
        <taxon>Magnoliopsida</taxon>
        <taxon>Liliopsida</taxon>
        <taxon>Zingiberales</taxon>
        <taxon>Musaceae</taxon>
        <taxon>Musa</taxon>
    </lineage>
</organism>
<gene>
    <name evidence="1" type="ORF">MUK42_33165</name>
</gene>
<dbReference type="AlphaFoldDB" id="A0A9E7FD47"/>
<name>A0A9E7FD47_9LILI</name>
<reference evidence="1" key="1">
    <citation type="submission" date="2022-05" db="EMBL/GenBank/DDBJ databases">
        <title>The Musa troglodytarum L. genome provides insights into the mechanism of non-climacteric behaviour and enrichment of carotenoids.</title>
        <authorList>
            <person name="Wang J."/>
        </authorList>
    </citation>
    <scope>NUCLEOTIDE SEQUENCE</scope>
    <source>
        <tissue evidence="1">Leaf</tissue>
    </source>
</reference>
<sequence>MMLNSFLNRGIGLAETIEFGQVLHGHVSRFKVQESRMCTNAISKCFPAGVAWHGGGDDCTQTHQPISLIKFLWLYYDAQRLFASN</sequence>
<evidence type="ECO:0000313" key="2">
    <source>
        <dbReference type="Proteomes" id="UP001055439"/>
    </source>
</evidence>
<dbReference type="Proteomes" id="UP001055439">
    <property type="component" value="Chromosome 3"/>
</dbReference>
<proteinExistence type="predicted"/>
<evidence type="ECO:0000313" key="1">
    <source>
        <dbReference type="EMBL" id="URD93200.1"/>
    </source>
</evidence>
<dbReference type="EMBL" id="CP097505">
    <property type="protein sequence ID" value="URD93200.1"/>
    <property type="molecule type" value="Genomic_DNA"/>
</dbReference>